<dbReference type="EMBL" id="NFZW01000015">
    <property type="protein sequence ID" value="RFA34664.1"/>
    <property type="molecule type" value="Genomic_DNA"/>
</dbReference>
<dbReference type="Pfam" id="PF00535">
    <property type="entry name" value="Glycos_transf_2"/>
    <property type="match status" value="1"/>
</dbReference>
<accession>A0A3E0WNW5</accession>
<comment type="caution">
    <text evidence="3">The sequence shown here is derived from an EMBL/GenBank/DDBJ whole genome shotgun (WGS) entry which is preliminary data.</text>
</comment>
<feature type="compositionally biased region" description="Basic residues" evidence="1">
    <location>
        <begin position="265"/>
        <end position="281"/>
    </location>
</feature>
<dbReference type="PANTHER" id="PTHR43179:SF7">
    <property type="entry name" value="RHAMNOSYLTRANSFERASE WBBL"/>
    <property type="match status" value="1"/>
</dbReference>
<organism evidence="3 4">
    <name type="scientific">Alkalilimnicola ehrlichii</name>
    <dbReference type="NCBI Taxonomy" id="351052"/>
    <lineage>
        <taxon>Bacteria</taxon>
        <taxon>Pseudomonadati</taxon>
        <taxon>Pseudomonadota</taxon>
        <taxon>Gammaproteobacteria</taxon>
        <taxon>Chromatiales</taxon>
        <taxon>Ectothiorhodospiraceae</taxon>
        <taxon>Alkalilimnicola</taxon>
    </lineage>
</organism>
<keyword evidence="4" id="KW-1185">Reference proteome</keyword>
<feature type="region of interest" description="Disordered" evidence="1">
    <location>
        <begin position="61"/>
        <end position="81"/>
    </location>
</feature>
<evidence type="ECO:0000256" key="1">
    <source>
        <dbReference type="SAM" id="MobiDB-lite"/>
    </source>
</evidence>
<evidence type="ECO:0000313" key="4">
    <source>
        <dbReference type="Proteomes" id="UP000256763"/>
    </source>
</evidence>
<name>A0A3E0WNW5_9GAMM</name>
<dbReference type="InterPro" id="IPR029044">
    <property type="entry name" value="Nucleotide-diphossugar_trans"/>
</dbReference>
<reference evidence="4" key="1">
    <citation type="submission" date="2017-05" db="EMBL/GenBank/DDBJ databases">
        <authorList>
            <person name="Sharma S."/>
            <person name="Sidhu C."/>
            <person name="Pinnaka A.K."/>
        </authorList>
    </citation>
    <scope>NUCLEOTIDE SEQUENCE [LARGE SCALE GENOMIC DNA]</scope>
    <source>
        <strain evidence="4">AK93</strain>
    </source>
</reference>
<sequence>MGTPGLPNRARTRQCGCRTCSACRHLPSSLPGAAAAAFGQLTHTYAGPARPARNLYSQRSGENQLQQLRDPRARQSKQRPRHTELFESIRREDQRIHILRYDHPFNYSAINNVGAEAAKGNIICLMNNDIEVIGSDWLTEMVAHTCRPEIGCVGAKLLYPNDTIQHAGVITGLWGVAGHAHKHFGRHDSGYYYRAACTQNYSAVTAACLLVRKEVYRQVGGLNEAALPIAFNDVDFCLKVRQAGYRNLWTPHAELYHHESVSRGRTTRRRRKHASKAKSLT</sequence>
<proteinExistence type="predicted"/>
<feature type="region of interest" description="Disordered" evidence="1">
    <location>
        <begin position="260"/>
        <end position="281"/>
    </location>
</feature>
<gene>
    <name evidence="3" type="ORF">CAL65_14985</name>
</gene>
<dbReference type="OrthoDB" id="9801954at2"/>
<evidence type="ECO:0000313" key="3">
    <source>
        <dbReference type="EMBL" id="RFA34664.1"/>
    </source>
</evidence>
<dbReference type="InterPro" id="IPR001173">
    <property type="entry name" value="Glyco_trans_2-like"/>
</dbReference>
<dbReference type="Gene3D" id="3.90.550.10">
    <property type="entry name" value="Spore Coat Polysaccharide Biosynthesis Protein SpsA, Chain A"/>
    <property type="match status" value="1"/>
</dbReference>
<dbReference type="AlphaFoldDB" id="A0A3E0WNW5"/>
<dbReference type="Proteomes" id="UP000256763">
    <property type="component" value="Unassembled WGS sequence"/>
</dbReference>
<protein>
    <recommendedName>
        <fullName evidence="2">Glycosyltransferase 2-like domain-containing protein</fullName>
    </recommendedName>
</protein>
<evidence type="ECO:0000259" key="2">
    <source>
        <dbReference type="Pfam" id="PF00535"/>
    </source>
</evidence>
<feature type="domain" description="Glycosyltransferase 2-like" evidence="2">
    <location>
        <begin position="84"/>
        <end position="218"/>
    </location>
</feature>
<dbReference type="PANTHER" id="PTHR43179">
    <property type="entry name" value="RHAMNOSYLTRANSFERASE WBBL"/>
    <property type="match status" value="1"/>
</dbReference>
<dbReference type="SUPFAM" id="SSF53448">
    <property type="entry name" value="Nucleotide-diphospho-sugar transferases"/>
    <property type="match status" value="1"/>
</dbReference>